<feature type="transmembrane region" description="Helical" evidence="1">
    <location>
        <begin position="84"/>
        <end position="102"/>
    </location>
</feature>
<protein>
    <submittedName>
        <fullName evidence="2">Uncharacterized protein</fullName>
    </submittedName>
</protein>
<feature type="transmembrane region" description="Helical" evidence="1">
    <location>
        <begin position="109"/>
        <end position="128"/>
    </location>
</feature>
<comment type="caution">
    <text evidence="2">The sequence shown here is derived from an EMBL/GenBank/DDBJ whole genome shotgun (WGS) entry which is preliminary data.</text>
</comment>
<evidence type="ECO:0000313" key="3">
    <source>
        <dbReference type="Proteomes" id="UP001165383"/>
    </source>
</evidence>
<evidence type="ECO:0000256" key="1">
    <source>
        <dbReference type="SAM" id="Phobius"/>
    </source>
</evidence>
<proteinExistence type="predicted"/>
<keyword evidence="1" id="KW-0812">Transmembrane</keyword>
<organism evidence="2 3">
    <name type="scientific">Sphingomonas brevis</name>
    <dbReference type="NCBI Taxonomy" id="2908206"/>
    <lineage>
        <taxon>Bacteria</taxon>
        <taxon>Pseudomonadati</taxon>
        <taxon>Pseudomonadota</taxon>
        <taxon>Alphaproteobacteria</taxon>
        <taxon>Sphingomonadales</taxon>
        <taxon>Sphingomonadaceae</taxon>
        <taxon>Sphingomonas</taxon>
    </lineage>
</organism>
<keyword evidence="1" id="KW-1133">Transmembrane helix</keyword>
<feature type="transmembrane region" description="Helical" evidence="1">
    <location>
        <begin position="20"/>
        <end position="37"/>
    </location>
</feature>
<keyword evidence="1" id="KW-0472">Membrane</keyword>
<dbReference type="EMBL" id="JAMGBB010000001">
    <property type="protein sequence ID" value="MCL6740677.1"/>
    <property type="molecule type" value="Genomic_DNA"/>
</dbReference>
<sequence length="129" mass="14664">MVLVPALDASSQTGTVADFGLILLPSILLFVATASVLPDFSREEDWDMRRDYDEQRRVIILTFALYQVSTFVTAVVVSRMEWDLLSLVRVGIFALLVSMLLTNSRRWDWTAVITIMTILVVRLTTQVIR</sequence>
<gene>
    <name evidence="2" type="ORF">LZ518_05965</name>
</gene>
<keyword evidence="3" id="KW-1185">Reference proteome</keyword>
<reference evidence="2" key="1">
    <citation type="submission" date="2022-05" db="EMBL/GenBank/DDBJ databases">
        <authorList>
            <person name="Jo J.-H."/>
            <person name="Im W.-T."/>
        </authorList>
    </citation>
    <scope>NUCLEOTIDE SEQUENCE</scope>
    <source>
        <strain evidence="2">RB56-2</strain>
    </source>
</reference>
<evidence type="ECO:0000313" key="2">
    <source>
        <dbReference type="EMBL" id="MCL6740677.1"/>
    </source>
</evidence>
<name>A0ABT0S968_9SPHN</name>
<dbReference type="RefSeq" id="WP_249915098.1">
    <property type="nucleotide sequence ID" value="NZ_JAMGBB010000001.1"/>
</dbReference>
<dbReference type="Proteomes" id="UP001165383">
    <property type="component" value="Unassembled WGS sequence"/>
</dbReference>
<accession>A0ABT0S968</accession>
<feature type="transmembrane region" description="Helical" evidence="1">
    <location>
        <begin position="58"/>
        <end position="78"/>
    </location>
</feature>